<protein>
    <submittedName>
        <fullName evidence="2">Transcriptional regulator</fullName>
    </submittedName>
</protein>
<dbReference type="InterPro" id="IPR043917">
    <property type="entry name" value="DUF5753"/>
</dbReference>
<feature type="domain" description="HTH cro/C1-type" evidence="1">
    <location>
        <begin position="19"/>
        <end position="72"/>
    </location>
</feature>
<dbReference type="CDD" id="cd00093">
    <property type="entry name" value="HTH_XRE"/>
    <property type="match status" value="1"/>
</dbReference>
<dbReference type="InterPro" id="IPR001387">
    <property type="entry name" value="Cro/C1-type_HTH"/>
</dbReference>
<dbReference type="Pfam" id="PF19054">
    <property type="entry name" value="DUF5753"/>
    <property type="match status" value="1"/>
</dbReference>
<evidence type="ECO:0000313" key="3">
    <source>
        <dbReference type="Proteomes" id="UP000287547"/>
    </source>
</evidence>
<name>A0A428ZAC2_KIBAR</name>
<dbReference type="InterPro" id="IPR010982">
    <property type="entry name" value="Lambda_DNA-bd_dom_sf"/>
</dbReference>
<dbReference type="Proteomes" id="UP000287547">
    <property type="component" value="Unassembled WGS sequence"/>
</dbReference>
<reference evidence="2 3" key="1">
    <citation type="submission" date="2018-05" db="EMBL/GenBank/DDBJ databases">
        <title>Evolution of GPA BGCs.</title>
        <authorList>
            <person name="Waglechner N."/>
            <person name="Wright G.D."/>
        </authorList>
    </citation>
    <scope>NUCLEOTIDE SEQUENCE [LARGE SCALE GENOMIC DNA]</scope>
    <source>
        <strain evidence="2 3">A82846</strain>
    </source>
</reference>
<dbReference type="AlphaFoldDB" id="A0A428ZAC2"/>
<dbReference type="GO" id="GO:0003677">
    <property type="term" value="F:DNA binding"/>
    <property type="evidence" value="ECO:0007669"/>
    <property type="project" value="InterPro"/>
</dbReference>
<dbReference type="SMART" id="SM00530">
    <property type="entry name" value="HTH_XRE"/>
    <property type="match status" value="1"/>
</dbReference>
<accession>A0A428ZAC2</accession>
<dbReference type="SUPFAM" id="SSF47413">
    <property type="entry name" value="lambda repressor-like DNA-binding domains"/>
    <property type="match status" value="1"/>
</dbReference>
<proteinExistence type="predicted"/>
<dbReference type="Pfam" id="PF13560">
    <property type="entry name" value="HTH_31"/>
    <property type="match status" value="1"/>
</dbReference>
<comment type="caution">
    <text evidence="2">The sequence shown here is derived from an EMBL/GenBank/DDBJ whole genome shotgun (WGS) entry which is preliminary data.</text>
</comment>
<organism evidence="2 3">
    <name type="scientific">Kibdelosporangium aridum</name>
    <dbReference type="NCBI Taxonomy" id="2030"/>
    <lineage>
        <taxon>Bacteria</taxon>
        <taxon>Bacillati</taxon>
        <taxon>Actinomycetota</taxon>
        <taxon>Actinomycetes</taxon>
        <taxon>Pseudonocardiales</taxon>
        <taxon>Pseudonocardiaceae</taxon>
        <taxon>Kibdelosporangium</taxon>
    </lineage>
</organism>
<dbReference type="RefSeq" id="WP_125727119.1">
    <property type="nucleotide sequence ID" value="NZ_QHKI01000014.1"/>
</dbReference>
<dbReference type="PROSITE" id="PS50943">
    <property type="entry name" value="HTH_CROC1"/>
    <property type="match status" value="1"/>
</dbReference>
<gene>
    <name evidence="2" type="ORF">DMH04_19445</name>
</gene>
<evidence type="ECO:0000313" key="2">
    <source>
        <dbReference type="EMBL" id="RSM85027.1"/>
    </source>
</evidence>
<evidence type="ECO:0000259" key="1">
    <source>
        <dbReference type="PROSITE" id="PS50943"/>
    </source>
</evidence>
<dbReference type="OrthoDB" id="5177725at2"/>
<dbReference type="Gene3D" id="1.10.260.40">
    <property type="entry name" value="lambda repressor-like DNA-binding domains"/>
    <property type="match status" value="1"/>
</dbReference>
<dbReference type="EMBL" id="QHKI01000014">
    <property type="protein sequence ID" value="RSM85027.1"/>
    <property type="molecule type" value="Genomic_DNA"/>
</dbReference>
<sequence>MTAPGGTPARDKLQLRLALRDARTKRKLTQKDVADAMEWSTSKLVRIEGGNVGISVTDLKALLFQYEITDEAEVGRFVELARAAKKAAWWQPYRDYFPPEFITFLGLEASSIRLRQFQQLVVPGLLQAPEYIRVLMQLGSPPPEQQERGFAIRTQRQKLIADGGPEMFFIIDESVLFRQIGDQSVMRAQLLHLKELAARSNISIRILPFSVGVHPGMRESFEIFELSEESSNYALQIEGILRDRLFPEPSSETARYVDIFFRLEKLALPKEETPGIIDERLRHMT</sequence>